<gene>
    <name evidence="1" type="ORF">HMPREF9436_03293</name>
</gene>
<proteinExistence type="predicted"/>
<comment type="caution">
    <text evidence="1">The sequence shown here is derived from an EMBL/GenBank/DDBJ whole genome shotgun (WGS) entry which is preliminary data.</text>
</comment>
<accession>E2ZNM5</accession>
<reference evidence="1 2" key="1">
    <citation type="submission" date="2010-08" db="EMBL/GenBank/DDBJ databases">
        <authorList>
            <person name="Weinstock G."/>
            <person name="Sodergren E."/>
            <person name="Clifton S."/>
            <person name="Fulton L."/>
            <person name="Fulton B."/>
            <person name="Courtney L."/>
            <person name="Fronick C."/>
            <person name="Harrison M."/>
            <person name="Strong C."/>
            <person name="Farmer C."/>
            <person name="Delahaunty K."/>
            <person name="Markovic C."/>
            <person name="Hall O."/>
            <person name="Minx P."/>
            <person name="Tomlinson C."/>
            <person name="Mitreva M."/>
            <person name="Hou S."/>
            <person name="Chen J."/>
            <person name="Wollam A."/>
            <person name="Pepin K.H."/>
            <person name="Johnson M."/>
            <person name="Bhonagiri V."/>
            <person name="Zhang X."/>
            <person name="Suruliraj S."/>
            <person name="Warren W."/>
            <person name="Chinwalla A."/>
            <person name="Mardis E.R."/>
            <person name="Wilson R.K."/>
        </authorList>
    </citation>
    <scope>NUCLEOTIDE SEQUENCE [LARGE SCALE GENOMIC DNA]</scope>
    <source>
        <strain evidence="1 2">KLE1255</strain>
    </source>
</reference>
<dbReference type="Proteomes" id="UP000006028">
    <property type="component" value="Unassembled WGS sequence"/>
</dbReference>
<dbReference type="EMBL" id="AECU01000245">
    <property type="protein sequence ID" value="EFQ05269.1"/>
    <property type="molecule type" value="Genomic_DNA"/>
</dbReference>
<dbReference type="AlphaFoldDB" id="E2ZNM5"/>
<evidence type="ECO:0000313" key="1">
    <source>
        <dbReference type="EMBL" id="EFQ05269.1"/>
    </source>
</evidence>
<dbReference type="STRING" id="748224.HMPREF9436_03293"/>
<protein>
    <submittedName>
        <fullName evidence="1">Uncharacterized protein</fullName>
    </submittedName>
</protein>
<organism evidence="1 2">
    <name type="scientific">Faecalibacterium cf. prausnitzii KLE1255</name>
    <dbReference type="NCBI Taxonomy" id="748224"/>
    <lineage>
        <taxon>Bacteria</taxon>
        <taxon>Bacillati</taxon>
        <taxon>Bacillota</taxon>
        <taxon>Clostridia</taxon>
        <taxon>Eubacteriales</taxon>
        <taxon>Oscillospiraceae</taxon>
        <taxon>Faecalibacterium</taxon>
    </lineage>
</organism>
<name>E2ZNM5_9FIRM</name>
<dbReference type="HOGENOM" id="CLU_2843378_0_0_9"/>
<sequence>MHKNRYCVKIARYRFLCYTVPAALLHSPNRGKEVNPLETLSTFIQTVAAQVVAYYLCTWIDGKIGKGSKH</sequence>
<dbReference type="BioCyc" id="FCF748224-HMP:GTSS-1547-MONOMER"/>
<evidence type="ECO:0000313" key="2">
    <source>
        <dbReference type="Proteomes" id="UP000006028"/>
    </source>
</evidence>